<comment type="cofactor">
    <cofactor evidence="15">
        <name>Mg(2+)</name>
        <dbReference type="ChEBI" id="CHEBI:18420"/>
    </cofactor>
    <text evidence="15">Binds 2 magnesium ions per tetramer.</text>
</comment>
<keyword evidence="9 15" id="KW-0067">ATP-binding</keyword>
<evidence type="ECO:0000256" key="4">
    <source>
        <dbReference type="ARBA" id="ARBA00022490"/>
    </source>
</evidence>
<evidence type="ECO:0000256" key="2">
    <source>
        <dbReference type="ARBA" id="ARBA00008653"/>
    </source>
</evidence>
<sequence length="807" mass="90072">MKVSVNWIKEYIPDFPVTNEKEAQDFSDTLALTSTEVEENGYQIAQSSGLIVGKITEIRPIENSTHLKITIVNTGKKDYQIVTGAPNAALNQLVVLALPGAVLAGSKKIEATTLDGQISQGMLVSLQEIAFDDSIAPKKHEAGIYVFPTDNDVQPGDDAVKALGIDDLMIDTELTANRGDMLSIRGNLYEFAAILNKKFVYPEKKLHEGKRPAAAQISASVDSKLANPYYLRVINDVTVKESPLWLQRRLWNSGIRPINNLVDVTNYIMLLFGQPMHAFDLDQLQHKQIKLALSKDESLTTLDGNKHDLKAGQDIVVYDGDQPQMLAGVMGGVQSEVTQSTKNLVLEAAVFDPVYIRKTAQRFNLHSQASQRFERGIDVANCQKALDYAAALVQQIAGGEVAAGVVTGCEEILPETKILISVSDINDYLGSQVSLKEVREIWDRLAFKYDLVGEQFTIYAPKRRPDITIKADLIEEFVRIYGYDRVPIHLPQAVNDRSGLTISQKLDRAIRQLLLGLGLNQAISYSLTDPDQAKTFTFQPENEVKLSNPMSQDRSVLRQSLLSTLIQTAAYNAARKAADIRLFETGAVFFDRGQAKMPKENHQIAALISGIESEGWQHHENKYDFYYMKGLLQSLLDSLDLKTTVTYKTADDRPEMHPGQTANVYLGQEYLGFVGQINPKVLRANKLAATFVFQIDLDLIHKLYKNTSDYSLLDKFPGIERDLSLLVDDKVESARIENLIKINAGPYLRRLQVVDVYEGLELGLNKKSIAYRLEFVNPQATLVDDKVNQSVQNVIDQLARQLQARVR</sequence>
<dbReference type="GO" id="GO:0004826">
    <property type="term" value="F:phenylalanine-tRNA ligase activity"/>
    <property type="evidence" value="ECO:0007669"/>
    <property type="project" value="UniProtKB-UniRule"/>
</dbReference>
<evidence type="ECO:0000256" key="16">
    <source>
        <dbReference type="PROSITE-ProRule" id="PRU00209"/>
    </source>
</evidence>
<dbReference type="SMART" id="SM00873">
    <property type="entry name" value="B3_4"/>
    <property type="match status" value="1"/>
</dbReference>
<evidence type="ECO:0000256" key="7">
    <source>
        <dbReference type="ARBA" id="ARBA00022723"/>
    </source>
</evidence>
<keyword evidence="13 15" id="KW-0030">Aminoacyl-tRNA synthetase</keyword>
<dbReference type="PROSITE" id="PS50886">
    <property type="entry name" value="TRBD"/>
    <property type="match status" value="1"/>
</dbReference>
<dbReference type="PANTHER" id="PTHR10947">
    <property type="entry name" value="PHENYLALANYL-TRNA SYNTHETASE BETA CHAIN AND LEUCINE-RICH REPEAT-CONTAINING PROTEIN 47"/>
    <property type="match status" value="1"/>
</dbReference>
<dbReference type="RefSeq" id="WP_301710907.1">
    <property type="nucleotide sequence ID" value="NZ_SDWY01000001.1"/>
</dbReference>
<dbReference type="Pfam" id="PF03483">
    <property type="entry name" value="B3_4"/>
    <property type="match status" value="1"/>
</dbReference>
<keyword evidence="12 15" id="KW-0648">Protein biosynthesis</keyword>
<comment type="subunit">
    <text evidence="3 15">Tetramer of two alpha and two beta subunits.</text>
</comment>
<keyword evidence="7 15" id="KW-0479">Metal-binding</keyword>
<organism evidence="20 21">
    <name type="scientific">Oenococcus sicerae</name>
    <dbReference type="NCBI Taxonomy" id="2203724"/>
    <lineage>
        <taxon>Bacteria</taxon>
        <taxon>Bacillati</taxon>
        <taxon>Bacillota</taxon>
        <taxon>Bacilli</taxon>
        <taxon>Lactobacillales</taxon>
        <taxon>Lactobacillaceae</taxon>
        <taxon>Oenococcus</taxon>
    </lineage>
</organism>
<feature type="domain" description="TRNA-binding" evidence="17">
    <location>
        <begin position="44"/>
        <end position="160"/>
    </location>
</feature>
<dbReference type="Pfam" id="PF03147">
    <property type="entry name" value="FDX-ACB"/>
    <property type="match status" value="1"/>
</dbReference>
<accession>A0AAJ1VN87</accession>
<dbReference type="PROSITE" id="PS51447">
    <property type="entry name" value="FDX_ACB"/>
    <property type="match status" value="1"/>
</dbReference>
<reference evidence="20" key="1">
    <citation type="submission" date="2019-01" db="EMBL/GenBank/DDBJ databases">
        <title>Oenococcus sicerae UCMA17102.</title>
        <authorList>
            <person name="Cousin F.J."/>
            <person name="Le Guellec R."/>
            <person name="Cretenet M."/>
        </authorList>
    </citation>
    <scope>NUCLEOTIDE SEQUENCE</scope>
    <source>
        <strain evidence="20">UCMA17102</strain>
    </source>
</reference>
<keyword evidence="4 15" id="KW-0963">Cytoplasm</keyword>
<evidence type="ECO:0000256" key="10">
    <source>
        <dbReference type="ARBA" id="ARBA00022842"/>
    </source>
</evidence>
<keyword evidence="11 16" id="KW-0694">RNA-binding</keyword>
<dbReference type="EC" id="6.1.1.20" evidence="15"/>
<dbReference type="NCBIfam" id="TIGR00472">
    <property type="entry name" value="pheT_bact"/>
    <property type="match status" value="1"/>
</dbReference>
<protein>
    <recommendedName>
        <fullName evidence="15">Phenylalanine--tRNA ligase beta subunit</fullName>
        <ecNumber evidence="15">6.1.1.20</ecNumber>
    </recommendedName>
    <alternativeName>
        <fullName evidence="15">Phenylalanyl-tRNA synthetase beta subunit</fullName>
        <shortName evidence="15">PheRS</shortName>
    </alternativeName>
</protein>
<feature type="binding site" evidence="15">
    <location>
        <position position="476"/>
    </location>
    <ligand>
        <name>Mg(2+)</name>
        <dbReference type="ChEBI" id="CHEBI:18420"/>
        <note>shared with alpha subunit</note>
    </ligand>
</feature>
<feature type="binding site" evidence="15">
    <location>
        <position position="475"/>
    </location>
    <ligand>
        <name>Mg(2+)</name>
        <dbReference type="ChEBI" id="CHEBI:18420"/>
        <note>shared with alpha subunit</note>
    </ligand>
</feature>
<comment type="subcellular location">
    <subcellularLocation>
        <location evidence="1 15">Cytoplasm</location>
    </subcellularLocation>
</comment>
<dbReference type="Gene3D" id="2.40.50.140">
    <property type="entry name" value="Nucleic acid-binding proteins"/>
    <property type="match status" value="1"/>
</dbReference>
<keyword evidence="5 16" id="KW-0820">tRNA-binding</keyword>
<dbReference type="InterPro" id="IPR033714">
    <property type="entry name" value="tRNA_bind_bactPheRS"/>
</dbReference>
<dbReference type="InterPro" id="IPR004532">
    <property type="entry name" value="Phe-tRNA-ligase_IIc_bsu_bact"/>
</dbReference>
<gene>
    <name evidence="15" type="primary">pheT</name>
    <name evidence="20" type="ORF">EVC35_01320</name>
</gene>
<dbReference type="Gene3D" id="3.30.56.10">
    <property type="match status" value="2"/>
</dbReference>
<dbReference type="SUPFAM" id="SSF50249">
    <property type="entry name" value="Nucleic acid-binding proteins"/>
    <property type="match status" value="1"/>
</dbReference>
<evidence type="ECO:0000256" key="1">
    <source>
        <dbReference type="ARBA" id="ARBA00004496"/>
    </source>
</evidence>
<dbReference type="GO" id="GO:0005524">
    <property type="term" value="F:ATP binding"/>
    <property type="evidence" value="ECO:0007669"/>
    <property type="project" value="UniProtKB-UniRule"/>
</dbReference>
<dbReference type="GO" id="GO:0006432">
    <property type="term" value="P:phenylalanyl-tRNA aminoacylation"/>
    <property type="evidence" value="ECO:0007669"/>
    <property type="project" value="UniProtKB-UniRule"/>
</dbReference>
<evidence type="ECO:0000256" key="6">
    <source>
        <dbReference type="ARBA" id="ARBA00022598"/>
    </source>
</evidence>
<evidence type="ECO:0000256" key="8">
    <source>
        <dbReference type="ARBA" id="ARBA00022741"/>
    </source>
</evidence>
<dbReference type="InterPro" id="IPR005146">
    <property type="entry name" value="B3/B4_tRNA-bd"/>
</dbReference>
<evidence type="ECO:0000256" key="11">
    <source>
        <dbReference type="ARBA" id="ARBA00022884"/>
    </source>
</evidence>
<dbReference type="PANTHER" id="PTHR10947:SF0">
    <property type="entry name" value="PHENYLALANINE--TRNA LIGASE BETA SUBUNIT"/>
    <property type="match status" value="1"/>
</dbReference>
<dbReference type="EMBL" id="SDWY01000001">
    <property type="protein sequence ID" value="MDN6899649.1"/>
    <property type="molecule type" value="Genomic_DNA"/>
</dbReference>
<evidence type="ECO:0000256" key="14">
    <source>
        <dbReference type="ARBA" id="ARBA00049255"/>
    </source>
</evidence>
<dbReference type="CDD" id="cd00769">
    <property type="entry name" value="PheRS_beta_core"/>
    <property type="match status" value="1"/>
</dbReference>
<dbReference type="Gene3D" id="3.30.930.10">
    <property type="entry name" value="Bira Bifunctional Protein, Domain 2"/>
    <property type="match status" value="1"/>
</dbReference>
<dbReference type="InterPro" id="IPR041616">
    <property type="entry name" value="PheRS_beta_core"/>
</dbReference>
<evidence type="ECO:0000256" key="15">
    <source>
        <dbReference type="HAMAP-Rule" id="MF_00283"/>
    </source>
</evidence>
<dbReference type="InterPro" id="IPR002547">
    <property type="entry name" value="tRNA-bd_dom"/>
</dbReference>
<dbReference type="SMART" id="SM00874">
    <property type="entry name" value="B5"/>
    <property type="match status" value="1"/>
</dbReference>
<dbReference type="Proteomes" id="UP001167919">
    <property type="component" value="Unassembled WGS sequence"/>
</dbReference>
<dbReference type="GO" id="GO:0000049">
    <property type="term" value="F:tRNA binding"/>
    <property type="evidence" value="ECO:0007669"/>
    <property type="project" value="UniProtKB-UniRule"/>
</dbReference>
<dbReference type="FunFam" id="3.30.930.10:FF:000022">
    <property type="entry name" value="Phenylalanine--tRNA ligase beta subunit"/>
    <property type="match status" value="1"/>
</dbReference>
<dbReference type="InterPro" id="IPR045864">
    <property type="entry name" value="aa-tRNA-synth_II/BPL/LPL"/>
</dbReference>
<evidence type="ECO:0000313" key="21">
    <source>
        <dbReference type="Proteomes" id="UP001167919"/>
    </source>
</evidence>
<name>A0AAJ1VN87_9LACO</name>
<dbReference type="InterPro" id="IPR020825">
    <property type="entry name" value="Phe-tRNA_synthase-like_B3/B4"/>
</dbReference>
<feature type="binding site" evidence="15">
    <location>
        <position position="466"/>
    </location>
    <ligand>
        <name>Mg(2+)</name>
        <dbReference type="ChEBI" id="CHEBI:18420"/>
        <note>shared with alpha subunit</note>
    </ligand>
</feature>
<dbReference type="InterPro" id="IPR005147">
    <property type="entry name" value="tRNA_synthase_B5-dom"/>
</dbReference>
<dbReference type="GO" id="GO:0000287">
    <property type="term" value="F:magnesium ion binding"/>
    <property type="evidence" value="ECO:0007669"/>
    <property type="project" value="UniProtKB-UniRule"/>
</dbReference>
<dbReference type="CDD" id="cd02796">
    <property type="entry name" value="tRNA_bind_bactPheRS"/>
    <property type="match status" value="1"/>
</dbReference>
<dbReference type="GO" id="GO:0009328">
    <property type="term" value="C:phenylalanine-tRNA ligase complex"/>
    <property type="evidence" value="ECO:0007669"/>
    <property type="project" value="TreeGrafter"/>
</dbReference>
<dbReference type="Pfam" id="PF03484">
    <property type="entry name" value="B5"/>
    <property type="match status" value="1"/>
</dbReference>
<keyword evidence="8 15" id="KW-0547">Nucleotide-binding</keyword>
<evidence type="ECO:0000256" key="3">
    <source>
        <dbReference type="ARBA" id="ARBA00011209"/>
    </source>
</evidence>
<dbReference type="PROSITE" id="PS51483">
    <property type="entry name" value="B5"/>
    <property type="match status" value="1"/>
</dbReference>
<dbReference type="SMART" id="SM00896">
    <property type="entry name" value="FDX-ACB"/>
    <property type="match status" value="1"/>
</dbReference>
<dbReference type="AlphaFoldDB" id="A0AAJ1VN87"/>
<dbReference type="SUPFAM" id="SSF46955">
    <property type="entry name" value="Putative DNA-binding domain"/>
    <property type="match status" value="1"/>
</dbReference>
<dbReference type="InterPro" id="IPR009061">
    <property type="entry name" value="DNA-bd_dom_put_sf"/>
</dbReference>
<comment type="similarity">
    <text evidence="2 15">Belongs to the phenylalanyl-tRNA synthetase beta subunit family. Type 1 subfamily.</text>
</comment>
<dbReference type="SUPFAM" id="SSF55681">
    <property type="entry name" value="Class II aaRS and biotin synthetases"/>
    <property type="match status" value="1"/>
</dbReference>
<evidence type="ECO:0000313" key="20">
    <source>
        <dbReference type="EMBL" id="MDN6899649.1"/>
    </source>
</evidence>
<evidence type="ECO:0000256" key="9">
    <source>
        <dbReference type="ARBA" id="ARBA00022840"/>
    </source>
</evidence>
<feature type="domain" description="B5" evidence="19">
    <location>
        <begin position="413"/>
        <end position="488"/>
    </location>
</feature>
<dbReference type="InterPro" id="IPR036690">
    <property type="entry name" value="Fdx_antiC-bd_sf"/>
</dbReference>
<dbReference type="SUPFAM" id="SSF56037">
    <property type="entry name" value="PheT/TilS domain"/>
    <property type="match status" value="1"/>
</dbReference>
<dbReference type="HAMAP" id="MF_00283">
    <property type="entry name" value="Phe_tRNA_synth_beta1"/>
    <property type="match status" value="1"/>
</dbReference>
<dbReference type="GO" id="GO:0016740">
    <property type="term" value="F:transferase activity"/>
    <property type="evidence" value="ECO:0007669"/>
    <property type="project" value="UniProtKB-ARBA"/>
</dbReference>
<dbReference type="Pfam" id="PF01588">
    <property type="entry name" value="tRNA_bind"/>
    <property type="match status" value="1"/>
</dbReference>
<keyword evidence="10 15" id="KW-0460">Magnesium</keyword>
<evidence type="ECO:0000259" key="17">
    <source>
        <dbReference type="PROSITE" id="PS50886"/>
    </source>
</evidence>
<dbReference type="InterPro" id="IPR012340">
    <property type="entry name" value="NA-bd_OB-fold"/>
</dbReference>
<evidence type="ECO:0000259" key="19">
    <source>
        <dbReference type="PROSITE" id="PS51483"/>
    </source>
</evidence>
<comment type="catalytic activity">
    <reaction evidence="14 15">
        <text>tRNA(Phe) + L-phenylalanine + ATP = L-phenylalanyl-tRNA(Phe) + AMP + diphosphate + H(+)</text>
        <dbReference type="Rhea" id="RHEA:19413"/>
        <dbReference type="Rhea" id="RHEA-COMP:9668"/>
        <dbReference type="Rhea" id="RHEA-COMP:9699"/>
        <dbReference type="ChEBI" id="CHEBI:15378"/>
        <dbReference type="ChEBI" id="CHEBI:30616"/>
        <dbReference type="ChEBI" id="CHEBI:33019"/>
        <dbReference type="ChEBI" id="CHEBI:58095"/>
        <dbReference type="ChEBI" id="CHEBI:78442"/>
        <dbReference type="ChEBI" id="CHEBI:78531"/>
        <dbReference type="ChEBI" id="CHEBI:456215"/>
        <dbReference type="EC" id="6.1.1.20"/>
    </reaction>
</comment>
<evidence type="ECO:0000256" key="5">
    <source>
        <dbReference type="ARBA" id="ARBA00022555"/>
    </source>
</evidence>
<comment type="caution">
    <text evidence="20">The sequence shown here is derived from an EMBL/GenBank/DDBJ whole genome shotgun (WGS) entry which is preliminary data.</text>
</comment>
<evidence type="ECO:0000256" key="12">
    <source>
        <dbReference type="ARBA" id="ARBA00022917"/>
    </source>
</evidence>
<dbReference type="InterPro" id="IPR005121">
    <property type="entry name" value="Fdx_antiC-bd"/>
</dbReference>
<dbReference type="Pfam" id="PF17759">
    <property type="entry name" value="tRNA_synthFbeta"/>
    <property type="match status" value="1"/>
</dbReference>
<feature type="domain" description="FDX-ACB" evidence="18">
    <location>
        <begin position="714"/>
        <end position="807"/>
    </location>
</feature>
<keyword evidence="6 15" id="KW-0436">Ligase</keyword>
<evidence type="ECO:0000256" key="13">
    <source>
        <dbReference type="ARBA" id="ARBA00023146"/>
    </source>
</evidence>
<evidence type="ECO:0000259" key="18">
    <source>
        <dbReference type="PROSITE" id="PS51447"/>
    </source>
</evidence>
<dbReference type="Gene3D" id="3.50.40.10">
    <property type="entry name" value="Phenylalanyl-trna Synthetase, Chain B, domain 3"/>
    <property type="match status" value="1"/>
</dbReference>
<dbReference type="SUPFAM" id="SSF54991">
    <property type="entry name" value="Anticodon-binding domain of PheRS"/>
    <property type="match status" value="1"/>
</dbReference>
<feature type="binding site" evidence="15">
    <location>
        <position position="472"/>
    </location>
    <ligand>
        <name>Mg(2+)</name>
        <dbReference type="ChEBI" id="CHEBI:18420"/>
        <note>shared with alpha subunit</note>
    </ligand>
</feature>
<dbReference type="GO" id="GO:0140096">
    <property type="term" value="F:catalytic activity, acting on a protein"/>
    <property type="evidence" value="ECO:0007669"/>
    <property type="project" value="UniProtKB-ARBA"/>
</dbReference>
<proteinExistence type="inferred from homology"/>
<dbReference type="Gene3D" id="3.30.70.380">
    <property type="entry name" value="Ferrodoxin-fold anticodon-binding domain"/>
    <property type="match status" value="1"/>
</dbReference>
<dbReference type="InterPro" id="IPR045060">
    <property type="entry name" value="Phe-tRNA-ligase_IIc_bsu"/>
</dbReference>